<comment type="caution">
    <text evidence="18">The sequence shown here is derived from an EMBL/GenBank/DDBJ whole genome shotgun (WGS) entry which is preliminary data.</text>
</comment>
<evidence type="ECO:0000256" key="7">
    <source>
        <dbReference type="ARBA" id="ARBA00022475"/>
    </source>
</evidence>
<evidence type="ECO:0000256" key="3">
    <source>
        <dbReference type="ARBA" id="ARBA00004162"/>
    </source>
</evidence>
<keyword evidence="7 16" id="KW-1003">Cell membrane</keyword>
<dbReference type="EC" id="7.2.4.2" evidence="16"/>
<evidence type="ECO:0000313" key="18">
    <source>
        <dbReference type="EMBL" id="EAT11531.1"/>
    </source>
</evidence>
<comment type="cofactor">
    <cofactor evidence="1 16 17">
        <name>Na(+)</name>
        <dbReference type="ChEBI" id="CHEBI:29101"/>
    </cofactor>
</comment>
<gene>
    <name evidence="16" type="primary">oadG</name>
    <name evidence="18" type="ORF">RED65_02634</name>
</gene>
<evidence type="ECO:0000256" key="10">
    <source>
        <dbReference type="ARBA" id="ARBA00022989"/>
    </source>
</evidence>
<evidence type="ECO:0000313" key="19">
    <source>
        <dbReference type="Proteomes" id="UP000004263"/>
    </source>
</evidence>
<dbReference type="GO" id="GO:0015081">
    <property type="term" value="F:sodium ion transmembrane transporter activity"/>
    <property type="evidence" value="ECO:0007669"/>
    <property type="project" value="UniProtKB-UniRule"/>
</dbReference>
<dbReference type="Proteomes" id="UP000004263">
    <property type="component" value="Unassembled WGS sequence"/>
</dbReference>
<keyword evidence="6 16" id="KW-0813">Transport</keyword>
<keyword evidence="12 16" id="KW-0406">Ion transport</keyword>
<dbReference type="Pfam" id="PF04277">
    <property type="entry name" value="OAD_gamma"/>
    <property type="match status" value="1"/>
</dbReference>
<evidence type="ECO:0000256" key="2">
    <source>
        <dbReference type="ARBA" id="ARBA00003002"/>
    </source>
</evidence>
<dbReference type="InterPro" id="IPR005899">
    <property type="entry name" value="Na_pump_deCOase"/>
</dbReference>
<comment type="subcellular location">
    <subcellularLocation>
        <location evidence="3 16 17">Cell membrane</location>
        <topology evidence="3 16 17">Single-pass membrane protein</topology>
    </subcellularLocation>
</comment>
<dbReference type="EMBL" id="AAQH01000016">
    <property type="protein sequence ID" value="EAT11531.1"/>
    <property type="molecule type" value="Genomic_DNA"/>
</dbReference>
<dbReference type="GO" id="GO:0008948">
    <property type="term" value="F:oxaloacetate decarboxylase activity"/>
    <property type="evidence" value="ECO:0007669"/>
    <property type="project" value="UniProtKB-UniRule"/>
</dbReference>
<evidence type="ECO:0000256" key="9">
    <source>
        <dbReference type="ARBA" id="ARBA00022967"/>
    </source>
</evidence>
<comment type="catalytic activity">
    <reaction evidence="15 16 17">
        <text>oxaloacetate + 2 Na(+)(in) + H(+) = pyruvate + 2 Na(+)(out) + CO2</text>
        <dbReference type="Rhea" id="RHEA:57724"/>
        <dbReference type="ChEBI" id="CHEBI:15361"/>
        <dbReference type="ChEBI" id="CHEBI:15378"/>
        <dbReference type="ChEBI" id="CHEBI:16452"/>
        <dbReference type="ChEBI" id="CHEBI:16526"/>
        <dbReference type="ChEBI" id="CHEBI:29101"/>
        <dbReference type="EC" id="7.2.4.2"/>
    </reaction>
</comment>
<evidence type="ECO:0000256" key="16">
    <source>
        <dbReference type="HAMAP-Rule" id="MF_00404"/>
    </source>
</evidence>
<name>Q1N032_9GAMM</name>
<proteinExistence type="inferred from homology"/>
<reference evidence="18 19" key="1">
    <citation type="submission" date="2006-03" db="EMBL/GenBank/DDBJ databases">
        <authorList>
            <person name="Pinhassi J."/>
            <person name="Pedros-Alio C."/>
            <person name="Ferriera S."/>
            <person name="Johnson J."/>
            <person name="Kravitz S."/>
            <person name="Halpern A."/>
            <person name="Remington K."/>
            <person name="Beeson K."/>
            <person name="Tran B."/>
            <person name="Rogers Y.-H."/>
            <person name="Friedman R."/>
            <person name="Venter J.C."/>
        </authorList>
    </citation>
    <scope>NUCLEOTIDE SEQUENCE [LARGE SCALE GENOMIC DNA]</scope>
    <source>
        <strain evidence="18 19">RED65</strain>
    </source>
</reference>
<evidence type="ECO:0000256" key="8">
    <source>
        <dbReference type="ARBA" id="ARBA00022692"/>
    </source>
</evidence>
<evidence type="ECO:0000256" key="17">
    <source>
        <dbReference type="RuleBase" id="RU004278"/>
    </source>
</evidence>
<evidence type="ECO:0000256" key="15">
    <source>
        <dbReference type="ARBA" id="ARBA00048176"/>
    </source>
</evidence>
<dbReference type="GO" id="GO:0005886">
    <property type="term" value="C:plasma membrane"/>
    <property type="evidence" value="ECO:0007669"/>
    <property type="project" value="UniProtKB-SubCell"/>
</dbReference>
<evidence type="ECO:0000256" key="12">
    <source>
        <dbReference type="ARBA" id="ARBA00023065"/>
    </source>
</evidence>
<dbReference type="AlphaFoldDB" id="Q1N032"/>
<keyword evidence="14 16" id="KW-0739">Sodium transport</keyword>
<keyword evidence="11 16" id="KW-0915">Sodium</keyword>
<organism evidence="18 19">
    <name type="scientific">Bermanella marisrubri</name>
    <dbReference type="NCBI Taxonomy" id="207949"/>
    <lineage>
        <taxon>Bacteria</taxon>
        <taxon>Pseudomonadati</taxon>
        <taxon>Pseudomonadota</taxon>
        <taxon>Gammaproteobacteria</taxon>
        <taxon>Oceanospirillales</taxon>
        <taxon>Oceanospirillaceae</taxon>
        <taxon>Bermanella</taxon>
    </lineage>
</organism>
<sequence length="79" mass="8425">MSPIVADGLGLLGFGMGTVFVFLILLIFATSIMSTIVNKYFPEAAPVPAKKRSQPSQGADPQLLKVLAAAVKEHKARQK</sequence>
<evidence type="ECO:0000256" key="11">
    <source>
        <dbReference type="ARBA" id="ARBA00023053"/>
    </source>
</evidence>
<evidence type="ECO:0000256" key="13">
    <source>
        <dbReference type="ARBA" id="ARBA00023136"/>
    </source>
</evidence>
<evidence type="ECO:0000256" key="5">
    <source>
        <dbReference type="ARBA" id="ARBA00011869"/>
    </source>
</evidence>
<keyword evidence="13 16" id="KW-0472">Membrane</keyword>
<keyword evidence="9 16" id="KW-1278">Translocase</keyword>
<comment type="subunit">
    <text evidence="5 16">Heterotrimer of an alpha, a beta and a gamma subunit.</text>
</comment>
<keyword evidence="19" id="KW-1185">Reference proteome</keyword>
<keyword evidence="10 16" id="KW-1133">Transmembrane helix</keyword>
<dbReference type="HAMAP" id="MF_00404">
    <property type="entry name" value="OadG"/>
    <property type="match status" value="1"/>
</dbReference>
<keyword evidence="8 16" id="KW-0812">Transmembrane</keyword>
<dbReference type="STRING" id="207949.RED65_02634"/>
<evidence type="ECO:0000256" key="6">
    <source>
        <dbReference type="ARBA" id="ARBA00022448"/>
    </source>
</evidence>
<accession>Q1N032</accession>
<evidence type="ECO:0000256" key="1">
    <source>
        <dbReference type="ARBA" id="ARBA00001959"/>
    </source>
</evidence>
<comment type="function">
    <text evidence="2 16 17">Catalyzes the decarboxylation of oxaloacetate coupled to Na(+) translocation.</text>
</comment>
<dbReference type="HOGENOM" id="CLU_168750_3_1_6"/>
<dbReference type="GO" id="GO:0015451">
    <property type="term" value="F:decarboxylation-driven active transmembrane transporter activity"/>
    <property type="evidence" value="ECO:0007669"/>
    <property type="project" value="UniProtKB-EC"/>
</dbReference>
<comment type="similarity">
    <text evidence="4 16 17">Belongs to the OadG family.</text>
</comment>
<dbReference type="RefSeq" id="WP_007019142.1">
    <property type="nucleotide sequence ID" value="NZ_CH724121.1"/>
</dbReference>
<dbReference type="InterPro" id="IPR023424">
    <property type="entry name" value="OadG"/>
</dbReference>
<dbReference type="OrthoDB" id="5772594at2"/>
<feature type="transmembrane region" description="Helical" evidence="16 17">
    <location>
        <begin position="12"/>
        <end position="32"/>
    </location>
</feature>
<protein>
    <recommendedName>
        <fullName evidence="16">Probable oxaloacetate decarboxylase gamma chain</fullName>
        <ecNumber evidence="16">7.2.4.2</ecNumber>
    </recommendedName>
</protein>
<dbReference type="NCBIfam" id="TIGR01195">
    <property type="entry name" value="oadG_fam"/>
    <property type="match status" value="1"/>
</dbReference>
<dbReference type="GO" id="GO:0036376">
    <property type="term" value="P:sodium ion export across plasma membrane"/>
    <property type="evidence" value="ECO:0007669"/>
    <property type="project" value="InterPro"/>
</dbReference>
<evidence type="ECO:0000256" key="14">
    <source>
        <dbReference type="ARBA" id="ARBA00023201"/>
    </source>
</evidence>
<evidence type="ECO:0000256" key="4">
    <source>
        <dbReference type="ARBA" id="ARBA00005844"/>
    </source>
</evidence>